<keyword evidence="8" id="KW-0274">FAD</keyword>
<evidence type="ECO:0000313" key="13">
    <source>
        <dbReference type="Proteomes" id="UP001500631"/>
    </source>
</evidence>
<accession>A0ABP9MN34</accession>
<dbReference type="SUPFAM" id="SSF51905">
    <property type="entry name" value="FAD/NAD(P)-binding domain"/>
    <property type="match status" value="1"/>
</dbReference>
<keyword evidence="13" id="KW-1185">Reference proteome</keyword>
<protein>
    <recommendedName>
        <fullName evidence="5">malate dehydrogenase (quinone)</fullName>
        <ecNumber evidence="5">1.1.5.4</ecNumber>
    </recommendedName>
    <alternativeName>
        <fullName evidence="11">MQO</fullName>
    </alternativeName>
    <alternativeName>
        <fullName evidence="10">Malate dehydrogenase [quinone]</fullName>
    </alternativeName>
</protein>
<dbReference type="InterPro" id="IPR006231">
    <property type="entry name" value="MQO"/>
</dbReference>
<evidence type="ECO:0000256" key="2">
    <source>
        <dbReference type="ARBA" id="ARBA00001974"/>
    </source>
</evidence>
<evidence type="ECO:0000256" key="1">
    <source>
        <dbReference type="ARBA" id="ARBA00001139"/>
    </source>
</evidence>
<comment type="caution">
    <text evidence="12">The sequence shown here is derived from an EMBL/GenBank/DDBJ whole genome shotgun (WGS) entry which is preliminary data.</text>
</comment>
<dbReference type="PANTHER" id="PTHR43104:SF2">
    <property type="entry name" value="L-2-HYDROXYGLUTARATE DEHYDROGENASE, MITOCHONDRIAL"/>
    <property type="match status" value="1"/>
</dbReference>
<name>A0ABP9MN34_9GAMM</name>
<keyword evidence="7" id="KW-0285">Flavoprotein</keyword>
<evidence type="ECO:0000256" key="8">
    <source>
        <dbReference type="ARBA" id="ARBA00022827"/>
    </source>
</evidence>
<evidence type="ECO:0000256" key="3">
    <source>
        <dbReference type="ARBA" id="ARBA00005012"/>
    </source>
</evidence>
<dbReference type="Pfam" id="PF06039">
    <property type="entry name" value="Mqo"/>
    <property type="match status" value="1"/>
</dbReference>
<comment type="cofactor">
    <cofactor evidence="2">
        <name>FAD</name>
        <dbReference type="ChEBI" id="CHEBI:57692"/>
    </cofactor>
</comment>
<organism evidence="12 13">
    <name type="scientific">Wohlfahrtiimonas larvae</name>
    <dbReference type="NCBI Taxonomy" id="1157986"/>
    <lineage>
        <taxon>Bacteria</taxon>
        <taxon>Pseudomonadati</taxon>
        <taxon>Pseudomonadota</taxon>
        <taxon>Gammaproteobacteria</taxon>
        <taxon>Cardiobacteriales</taxon>
        <taxon>Ignatzschineriaceae</taxon>
        <taxon>Wohlfahrtiimonas</taxon>
    </lineage>
</organism>
<gene>
    <name evidence="12" type="ORF">GCM10023338_11540</name>
</gene>
<evidence type="ECO:0000256" key="9">
    <source>
        <dbReference type="ARBA" id="ARBA00023002"/>
    </source>
</evidence>
<comment type="pathway">
    <text evidence="3">Carbohydrate metabolism; tricarboxylic acid cycle; oxaloacetate from (S)-malate (quinone route): step 1/1.</text>
</comment>
<dbReference type="Gene3D" id="3.50.50.60">
    <property type="entry name" value="FAD/NAD(P)-binding domain"/>
    <property type="match status" value="1"/>
</dbReference>
<evidence type="ECO:0000256" key="4">
    <source>
        <dbReference type="ARBA" id="ARBA00006389"/>
    </source>
</evidence>
<evidence type="ECO:0000313" key="12">
    <source>
        <dbReference type="EMBL" id="GAA5098754.1"/>
    </source>
</evidence>
<sequence>MKGCRVNSEWNGDMKKFDVLIIGGGVSGTSLLYQLCRFTDLKSIGLMEQYDAIASVNSQSFNNSQTIHKGDIETNYTYEKAKATKRTGNMIVNYVTKLAEEDRNGIVAKYPKMVLGVGKEECDGLRKRFEEFKPLFPNLKALDREGIRAIEPKIVEGRPEDEEIFALGALDEYVACNYRALSESFVKEAKKAADNRDANCDIMMSTKVTDIKKVGDIFQVHTANPKVGVVEAKYVVVSACGHSLLFAHKMGYGLDLACLPMGGSYYFTPEVLNGKVYTVQNPNLPFAAVHGDPDIAVPGKTRFGPTAIALPVLERRNLKTFADFWKVFSLAPSTMSALWKLMKVKDIRNYTLTNFLYEIPYLRERLFLKEMKKIIPALELSDVKFARGFGGIRPQVIDKNQRKLIMGEAKINPGTGIVFNMTPSPGGTSCLGNAEKDMYLIANFLKCNIDKAAFDEVLLSGEVDLLEIDRPDEGSLVEV</sequence>
<dbReference type="Gene3D" id="3.30.9.10">
    <property type="entry name" value="D-Amino Acid Oxidase, subunit A, domain 2"/>
    <property type="match status" value="1"/>
</dbReference>
<dbReference type="Proteomes" id="UP001500631">
    <property type="component" value="Unassembled WGS sequence"/>
</dbReference>
<dbReference type="EC" id="1.1.5.4" evidence="5"/>
<proteinExistence type="inferred from homology"/>
<evidence type="ECO:0000256" key="11">
    <source>
        <dbReference type="ARBA" id="ARBA00031550"/>
    </source>
</evidence>
<keyword evidence="9" id="KW-0560">Oxidoreductase</keyword>
<evidence type="ECO:0000256" key="6">
    <source>
        <dbReference type="ARBA" id="ARBA00022532"/>
    </source>
</evidence>
<dbReference type="EMBL" id="BAABKE010000003">
    <property type="protein sequence ID" value="GAA5098754.1"/>
    <property type="molecule type" value="Genomic_DNA"/>
</dbReference>
<reference evidence="13" key="1">
    <citation type="journal article" date="2019" name="Int. J. Syst. Evol. Microbiol.">
        <title>The Global Catalogue of Microorganisms (GCM) 10K type strain sequencing project: providing services to taxonomists for standard genome sequencing and annotation.</title>
        <authorList>
            <consortium name="The Broad Institute Genomics Platform"/>
            <consortium name="The Broad Institute Genome Sequencing Center for Infectious Disease"/>
            <person name="Wu L."/>
            <person name="Ma J."/>
        </authorList>
    </citation>
    <scope>NUCLEOTIDE SEQUENCE [LARGE SCALE GENOMIC DNA]</scope>
    <source>
        <strain evidence="13">JCM 18424</strain>
    </source>
</reference>
<evidence type="ECO:0000256" key="7">
    <source>
        <dbReference type="ARBA" id="ARBA00022630"/>
    </source>
</evidence>
<evidence type="ECO:0000256" key="10">
    <source>
        <dbReference type="ARBA" id="ARBA00030660"/>
    </source>
</evidence>
<comment type="similarity">
    <text evidence="4">Belongs to the MQO family.</text>
</comment>
<keyword evidence="6" id="KW-0816">Tricarboxylic acid cycle</keyword>
<evidence type="ECO:0000256" key="5">
    <source>
        <dbReference type="ARBA" id="ARBA00013026"/>
    </source>
</evidence>
<comment type="catalytic activity">
    <reaction evidence="1">
        <text>(S)-malate + a quinone = a quinol + oxaloacetate</text>
        <dbReference type="Rhea" id="RHEA:46012"/>
        <dbReference type="ChEBI" id="CHEBI:15589"/>
        <dbReference type="ChEBI" id="CHEBI:16452"/>
        <dbReference type="ChEBI" id="CHEBI:24646"/>
        <dbReference type="ChEBI" id="CHEBI:132124"/>
        <dbReference type="EC" id="1.1.5.4"/>
    </reaction>
</comment>
<dbReference type="InterPro" id="IPR036188">
    <property type="entry name" value="FAD/NAD-bd_sf"/>
</dbReference>
<dbReference type="PANTHER" id="PTHR43104">
    <property type="entry name" value="L-2-HYDROXYGLUTARATE DEHYDROGENASE, MITOCHONDRIAL"/>
    <property type="match status" value="1"/>
</dbReference>